<dbReference type="STRING" id="224999.GCA_001485475_01419"/>
<dbReference type="PANTHER" id="PTHR34297">
    <property type="entry name" value="HYPOTHETICAL CYTOSOLIC PROTEIN-RELATED"/>
    <property type="match status" value="1"/>
</dbReference>
<keyword evidence="3" id="KW-1185">Reference proteome</keyword>
<name>A0A0U9HH04_9FIRM</name>
<sequence>MRTIALVGRSGTGKSHKAQWVAQKNGIEFIIDDGILIKGNKVLAGRSAKRESTKIGAIRCAIFQEPEHAEEVKNKIAELNPESILILGTSYSMIEVICKNLDLPLPERIIKIEDVSSKREISTALKIRETTGKHIIPVPTLEIKKDFSGFLLDPLRIFRKKGKAKPAMLEEKSVVRPTYSYMGKYTIGDTTISQIALYTAQQVCGIGSGGKVFIENNSEGIKLKLELSIEYGSDMQEVLRKVQKRVREIIEHMTGLNVLSVEVIAKRLYFTQDPRKINQKI</sequence>
<dbReference type="Pfam" id="PF03780">
    <property type="entry name" value="Asp23"/>
    <property type="match status" value="1"/>
</dbReference>
<evidence type="ECO:0000313" key="2">
    <source>
        <dbReference type="EMBL" id="GAQ25403.1"/>
    </source>
</evidence>
<evidence type="ECO:0000313" key="3">
    <source>
        <dbReference type="Proteomes" id="UP000062160"/>
    </source>
</evidence>
<dbReference type="AlphaFoldDB" id="A0A0U9HH04"/>
<organism evidence="2">
    <name type="scientific">Tepidanaerobacter syntrophicus</name>
    <dbReference type="NCBI Taxonomy" id="224999"/>
    <lineage>
        <taxon>Bacteria</taxon>
        <taxon>Bacillati</taxon>
        <taxon>Bacillota</taxon>
        <taxon>Clostridia</taxon>
        <taxon>Thermosediminibacterales</taxon>
        <taxon>Tepidanaerobacteraceae</taxon>
        <taxon>Tepidanaerobacter</taxon>
    </lineage>
</organism>
<dbReference type="OrthoDB" id="5429664at2"/>
<accession>A0A0U9HH04</accession>
<dbReference type="EMBL" id="DF977001">
    <property type="protein sequence ID" value="GAQ25403.1"/>
    <property type="molecule type" value="Genomic_DNA"/>
</dbReference>
<dbReference type="RefSeq" id="WP_059032790.1">
    <property type="nucleotide sequence ID" value="NZ_DF977001.1"/>
</dbReference>
<dbReference type="InterPro" id="IPR027417">
    <property type="entry name" value="P-loop_NTPase"/>
</dbReference>
<reference evidence="2" key="1">
    <citation type="journal article" date="2016" name="Genome Announc.">
        <title>Draft Genome Sequence of the Syntrophic Lactate-Degrading Bacterium Tepidanaerobacter syntrophicus JLT.</title>
        <authorList>
            <person name="Matsuura N."/>
            <person name="Ohashi A."/>
            <person name="Tourlousse D.M."/>
            <person name="Sekiguchi Y."/>
        </authorList>
    </citation>
    <scope>NUCLEOTIDE SEQUENCE [LARGE SCALE GENOMIC DNA]</scope>
    <source>
        <strain evidence="2">JL</strain>
    </source>
</reference>
<dbReference type="PANTHER" id="PTHR34297:SF1">
    <property type="entry name" value="ASP23_GLS24 FAMILY ENVELOPE STRESS RESPONSE PROTEIN"/>
    <property type="match status" value="1"/>
</dbReference>
<proteinExistence type="inferred from homology"/>
<dbReference type="SUPFAM" id="SSF52540">
    <property type="entry name" value="P-loop containing nucleoside triphosphate hydrolases"/>
    <property type="match status" value="1"/>
</dbReference>
<protein>
    <submittedName>
        <fullName evidence="2">Uncharacterized conserved protein YloU, alkaline shock protein (Asp23) family</fullName>
    </submittedName>
</protein>
<comment type="similarity">
    <text evidence="1">Belongs to the asp23 family.</text>
</comment>
<gene>
    <name evidence="2" type="ORF">TSYNT_7424</name>
</gene>
<dbReference type="Proteomes" id="UP000062160">
    <property type="component" value="Unassembled WGS sequence"/>
</dbReference>
<dbReference type="InterPro" id="IPR005531">
    <property type="entry name" value="Asp23"/>
</dbReference>
<evidence type="ECO:0000256" key="1">
    <source>
        <dbReference type="ARBA" id="ARBA00005721"/>
    </source>
</evidence>